<name>A0A2W7R5S3_9RHOB</name>
<dbReference type="PANTHER" id="PTHR38459">
    <property type="entry name" value="PROPHAGE BACTOPRENOL-LINKED GLUCOSE TRANSLOCASE HOMOLOG"/>
    <property type="match status" value="1"/>
</dbReference>
<proteinExistence type="inferred from homology"/>
<gene>
    <name evidence="8" type="ORF">LX76_01262</name>
</gene>
<feature type="transmembrane region" description="Helical" evidence="6">
    <location>
        <begin position="76"/>
        <end position="97"/>
    </location>
</feature>
<evidence type="ECO:0000256" key="4">
    <source>
        <dbReference type="ARBA" id="ARBA00022989"/>
    </source>
</evidence>
<feature type="transmembrane region" description="Helical" evidence="6">
    <location>
        <begin position="7"/>
        <end position="29"/>
    </location>
</feature>
<evidence type="ECO:0000256" key="5">
    <source>
        <dbReference type="ARBA" id="ARBA00023136"/>
    </source>
</evidence>
<evidence type="ECO:0000256" key="1">
    <source>
        <dbReference type="ARBA" id="ARBA00004141"/>
    </source>
</evidence>
<dbReference type="GO" id="GO:0000271">
    <property type="term" value="P:polysaccharide biosynthetic process"/>
    <property type="evidence" value="ECO:0007669"/>
    <property type="project" value="InterPro"/>
</dbReference>
<accession>A0A2W7R5S3</accession>
<feature type="transmembrane region" description="Helical" evidence="6">
    <location>
        <begin position="103"/>
        <end position="122"/>
    </location>
</feature>
<comment type="caution">
    <text evidence="8">The sequence shown here is derived from an EMBL/GenBank/DDBJ whole genome shotgun (WGS) entry which is preliminary data.</text>
</comment>
<dbReference type="InterPro" id="IPR007267">
    <property type="entry name" value="GtrA_DPMS_TM"/>
</dbReference>
<dbReference type="AlphaFoldDB" id="A0A2W7R5S3"/>
<keyword evidence="4 6" id="KW-1133">Transmembrane helix</keyword>
<dbReference type="Pfam" id="PF04138">
    <property type="entry name" value="GtrA_DPMS_TM"/>
    <property type="match status" value="1"/>
</dbReference>
<evidence type="ECO:0000256" key="6">
    <source>
        <dbReference type="SAM" id="Phobius"/>
    </source>
</evidence>
<evidence type="ECO:0000313" key="9">
    <source>
        <dbReference type="Proteomes" id="UP000249538"/>
    </source>
</evidence>
<feature type="transmembrane region" description="Helical" evidence="6">
    <location>
        <begin position="35"/>
        <end position="55"/>
    </location>
</feature>
<dbReference type="InterPro" id="IPR051401">
    <property type="entry name" value="GtrA_CellWall_Glycosyl"/>
</dbReference>
<comment type="similarity">
    <text evidence="2">Belongs to the GtrA family.</text>
</comment>
<evidence type="ECO:0000313" key="8">
    <source>
        <dbReference type="EMBL" id="PZX56233.1"/>
    </source>
</evidence>
<organism evidence="8 9">
    <name type="scientific">Cereibacter changlensis</name>
    <dbReference type="NCBI Taxonomy" id="402884"/>
    <lineage>
        <taxon>Bacteria</taxon>
        <taxon>Pseudomonadati</taxon>
        <taxon>Pseudomonadota</taxon>
        <taxon>Alphaproteobacteria</taxon>
        <taxon>Rhodobacterales</taxon>
        <taxon>Paracoccaceae</taxon>
        <taxon>Cereibacter</taxon>
    </lineage>
</organism>
<reference evidence="8 9" key="1">
    <citation type="submission" date="2018-06" db="EMBL/GenBank/DDBJ databases">
        <title>Genomic Encyclopedia of Archaeal and Bacterial Type Strains, Phase II (KMG-II): from individual species to whole genera.</title>
        <authorList>
            <person name="Goeker M."/>
        </authorList>
    </citation>
    <scope>NUCLEOTIDE SEQUENCE [LARGE SCALE GENOMIC DNA]</scope>
    <source>
        <strain evidence="8 9">DSM 18774</strain>
    </source>
</reference>
<dbReference type="RefSeq" id="WP_111467295.1">
    <property type="nucleotide sequence ID" value="NZ_QKZS01000003.1"/>
</dbReference>
<dbReference type="Proteomes" id="UP000249538">
    <property type="component" value="Unassembled WGS sequence"/>
</dbReference>
<keyword evidence="5 6" id="KW-0472">Membrane</keyword>
<evidence type="ECO:0000256" key="3">
    <source>
        <dbReference type="ARBA" id="ARBA00022692"/>
    </source>
</evidence>
<evidence type="ECO:0000259" key="7">
    <source>
        <dbReference type="Pfam" id="PF04138"/>
    </source>
</evidence>
<comment type="subcellular location">
    <subcellularLocation>
        <location evidence="1">Membrane</location>
        <topology evidence="1">Multi-pass membrane protein</topology>
    </subcellularLocation>
</comment>
<dbReference type="EMBL" id="QKZS01000003">
    <property type="protein sequence ID" value="PZX56233.1"/>
    <property type="molecule type" value="Genomic_DNA"/>
</dbReference>
<evidence type="ECO:0000256" key="2">
    <source>
        <dbReference type="ARBA" id="ARBA00009399"/>
    </source>
</evidence>
<feature type="domain" description="GtrA/DPMS transmembrane" evidence="7">
    <location>
        <begin position="10"/>
        <end position="129"/>
    </location>
</feature>
<dbReference type="PANTHER" id="PTHR38459:SF1">
    <property type="entry name" value="PROPHAGE BACTOPRENOL-LINKED GLUCOSE TRANSLOCASE HOMOLOG"/>
    <property type="match status" value="1"/>
</dbReference>
<protein>
    <submittedName>
        <fullName evidence="8">Putative flippase GtrA</fullName>
    </submittedName>
</protein>
<dbReference type="GO" id="GO:0005886">
    <property type="term" value="C:plasma membrane"/>
    <property type="evidence" value="ECO:0007669"/>
    <property type="project" value="TreeGrafter"/>
</dbReference>
<sequence length="140" mass="14894">MRRGAAELLRFGLVSTLGLGVDLLVAYGLAALLEISLPLAALAGFLAGAALNYALHHLWTFRAVPPGAGDDHARRMLRYAAGLALTLAVRVAAVALLERLLPGRELAALAGGTVVSFVVNYLSSKHFVFRPIVRRAPELR</sequence>
<keyword evidence="3 6" id="KW-0812">Transmembrane</keyword>